<evidence type="ECO:0000256" key="1">
    <source>
        <dbReference type="SAM" id="MobiDB-lite"/>
    </source>
</evidence>
<dbReference type="Proteomes" id="UP001586593">
    <property type="component" value="Unassembled WGS sequence"/>
</dbReference>
<feature type="region of interest" description="Disordered" evidence="1">
    <location>
        <begin position="19"/>
        <end position="53"/>
    </location>
</feature>
<accession>A0ABR3V0E8</accession>
<organism evidence="2 3">
    <name type="scientific">Phialemonium thermophilum</name>
    <dbReference type="NCBI Taxonomy" id="223376"/>
    <lineage>
        <taxon>Eukaryota</taxon>
        <taxon>Fungi</taxon>
        <taxon>Dikarya</taxon>
        <taxon>Ascomycota</taxon>
        <taxon>Pezizomycotina</taxon>
        <taxon>Sordariomycetes</taxon>
        <taxon>Sordariomycetidae</taxon>
        <taxon>Cephalothecales</taxon>
        <taxon>Cephalothecaceae</taxon>
        <taxon>Phialemonium</taxon>
    </lineage>
</organism>
<sequence length="160" mass="17560">MTPSQPVCIATFFPSHNNLRSSLDSSSGESANPAERLDKEKMERDGFDLDPHRRRRASGSILVAVGHPPKWIVPKTGTRHLPLYVRNPRAHATRQQAWRPGLAWLHGKRILAGRGARPVETGEVRPTPMIGMPQRLPIGASNCFRASPQSAPAPLLLPSS</sequence>
<gene>
    <name evidence="2" type="ORF">VTK73DRAFT_5809</name>
</gene>
<dbReference type="EMBL" id="JAZHXJ010003254">
    <property type="protein sequence ID" value="KAL1835298.1"/>
    <property type="molecule type" value="Genomic_DNA"/>
</dbReference>
<keyword evidence="3" id="KW-1185">Reference proteome</keyword>
<feature type="compositionally biased region" description="Low complexity" evidence="1">
    <location>
        <begin position="19"/>
        <end position="30"/>
    </location>
</feature>
<comment type="caution">
    <text evidence="2">The sequence shown here is derived from an EMBL/GenBank/DDBJ whole genome shotgun (WGS) entry which is preliminary data.</text>
</comment>
<evidence type="ECO:0000313" key="3">
    <source>
        <dbReference type="Proteomes" id="UP001586593"/>
    </source>
</evidence>
<proteinExistence type="predicted"/>
<name>A0ABR3V0E8_9PEZI</name>
<reference evidence="2 3" key="1">
    <citation type="journal article" date="2024" name="Commun. Biol.">
        <title>Comparative genomic analysis of thermophilic fungi reveals convergent evolutionary adaptations and gene losses.</title>
        <authorList>
            <person name="Steindorff A.S."/>
            <person name="Aguilar-Pontes M.V."/>
            <person name="Robinson A.J."/>
            <person name="Andreopoulos B."/>
            <person name="LaButti K."/>
            <person name="Kuo A."/>
            <person name="Mondo S."/>
            <person name="Riley R."/>
            <person name="Otillar R."/>
            <person name="Haridas S."/>
            <person name="Lipzen A."/>
            <person name="Grimwood J."/>
            <person name="Schmutz J."/>
            <person name="Clum A."/>
            <person name="Reid I.D."/>
            <person name="Moisan M.C."/>
            <person name="Butler G."/>
            <person name="Nguyen T.T.M."/>
            <person name="Dewar K."/>
            <person name="Conant G."/>
            <person name="Drula E."/>
            <person name="Henrissat B."/>
            <person name="Hansel C."/>
            <person name="Singer S."/>
            <person name="Hutchinson M.I."/>
            <person name="de Vries R.P."/>
            <person name="Natvig D.O."/>
            <person name="Powell A.J."/>
            <person name="Tsang A."/>
            <person name="Grigoriev I.V."/>
        </authorList>
    </citation>
    <scope>NUCLEOTIDE SEQUENCE [LARGE SCALE GENOMIC DNA]</scope>
    <source>
        <strain evidence="2 3">ATCC 24622</strain>
    </source>
</reference>
<feature type="compositionally biased region" description="Basic and acidic residues" evidence="1">
    <location>
        <begin position="35"/>
        <end position="51"/>
    </location>
</feature>
<evidence type="ECO:0000313" key="2">
    <source>
        <dbReference type="EMBL" id="KAL1835298.1"/>
    </source>
</evidence>
<protein>
    <submittedName>
        <fullName evidence="2">Uncharacterized protein</fullName>
    </submittedName>
</protein>